<dbReference type="EMBL" id="CP016174">
    <property type="protein sequence ID" value="ANN20015.1"/>
    <property type="molecule type" value="Genomic_DNA"/>
</dbReference>
<feature type="region of interest" description="Disordered" evidence="1">
    <location>
        <begin position="38"/>
        <end position="73"/>
    </location>
</feature>
<organism evidence="3 4">
    <name type="scientific">Amycolatopsis orientalis</name>
    <name type="common">Nocardia orientalis</name>
    <dbReference type="NCBI Taxonomy" id="31958"/>
    <lineage>
        <taxon>Bacteria</taxon>
        <taxon>Bacillati</taxon>
        <taxon>Actinomycetota</taxon>
        <taxon>Actinomycetes</taxon>
        <taxon>Pseudonocardiales</taxon>
        <taxon>Pseudonocardiaceae</taxon>
        <taxon>Amycolatopsis</taxon>
    </lineage>
</organism>
<gene>
    <name evidence="3" type="ORF">SD37_33360</name>
</gene>
<feature type="region of interest" description="Disordered" evidence="1">
    <location>
        <begin position="233"/>
        <end position="276"/>
    </location>
</feature>
<reference evidence="3 4" key="1">
    <citation type="journal article" date="2015" name="Genome Announc.">
        <title>Draft Genome Sequence of Norvancomycin-Producing Strain Amycolatopsis orientalis CPCC200066.</title>
        <authorList>
            <person name="Lei X."/>
            <person name="Yuan F."/>
            <person name="Shi Y."/>
            <person name="Li X."/>
            <person name="Wang L."/>
            <person name="Hong B."/>
        </authorList>
    </citation>
    <scope>NUCLEOTIDE SEQUENCE [LARGE SCALE GENOMIC DNA]</scope>
    <source>
        <strain evidence="3 4">B-37</strain>
    </source>
</reference>
<feature type="signal peptide" evidence="2">
    <location>
        <begin position="1"/>
        <end position="34"/>
    </location>
</feature>
<feature type="compositionally biased region" description="Pro residues" evidence="1">
    <location>
        <begin position="46"/>
        <end position="60"/>
    </location>
</feature>
<dbReference type="AlphaFoldDB" id="A0A193C6Q9"/>
<evidence type="ECO:0000256" key="1">
    <source>
        <dbReference type="SAM" id="MobiDB-lite"/>
    </source>
</evidence>
<evidence type="ECO:0000313" key="4">
    <source>
        <dbReference type="Proteomes" id="UP000093695"/>
    </source>
</evidence>
<accession>A0A193C6Q9</accession>
<evidence type="ECO:0000313" key="3">
    <source>
        <dbReference type="EMBL" id="ANN20015.1"/>
    </source>
</evidence>
<feature type="chain" id="PRO_5008256482" evidence="2">
    <location>
        <begin position="35"/>
        <end position="276"/>
    </location>
</feature>
<feature type="compositionally biased region" description="Basic and acidic residues" evidence="1">
    <location>
        <begin position="205"/>
        <end position="217"/>
    </location>
</feature>
<keyword evidence="2" id="KW-0732">Signal</keyword>
<evidence type="ECO:0000256" key="2">
    <source>
        <dbReference type="SAM" id="SignalP"/>
    </source>
</evidence>
<dbReference type="STRING" id="31958.SD37_33360"/>
<feature type="compositionally biased region" description="Polar residues" evidence="1">
    <location>
        <begin position="236"/>
        <end position="247"/>
    </location>
</feature>
<sequence>MTKEANMKRNLRRAAVYGVAGLATAALGATTANALVDSSADSAAPAPAPAPAATPAPAPAHVPGAAPVAPKPVNVLPKTHTAAAAQPATPKRAHHVNPAAAHRAAVPVALSKPQVKKVRQAPQQKMFVVQAAAQTPAAAPVRMALAPAAPKLDAAVKAVDDARKSVKGAEKTLRDAKKRLVQSEKDLKNLLDSMKPMPGKKPCHDHHGAHDRIKKADLPDDLAKRLAALRAEGKTVSKTTHKSGNTVTKTASSSGKGASSWSSATSTNGTVSADAW</sequence>
<proteinExistence type="predicted"/>
<keyword evidence="4" id="KW-1185">Reference proteome</keyword>
<dbReference type="Proteomes" id="UP000093695">
    <property type="component" value="Chromosome"/>
</dbReference>
<feature type="region of interest" description="Disordered" evidence="1">
    <location>
        <begin position="191"/>
        <end position="217"/>
    </location>
</feature>
<name>A0A193C6Q9_AMYOR</name>
<dbReference type="KEGG" id="aori:SD37_33360"/>
<protein>
    <submittedName>
        <fullName evidence="3">Uncharacterized protein</fullName>
    </submittedName>
</protein>
<feature type="compositionally biased region" description="Low complexity" evidence="1">
    <location>
        <begin position="61"/>
        <end position="73"/>
    </location>
</feature>
<feature type="compositionally biased region" description="Low complexity" evidence="1">
    <location>
        <begin position="248"/>
        <end position="270"/>
    </location>
</feature>